<dbReference type="EMBL" id="JASCZI010000236">
    <property type="protein sequence ID" value="MED6110350.1"/>
    <property type="molecule type" value="Genomic_DNA"/>
</dbReference>
<sequence>MWVSRATKVIAHLETGQFGSDSITRELDGFGLSGHGFWLVARDGLSRICSARLFDTSTFLKSNGLGRSSELRSIGNDIDEMRPHIYLRMILRDIEFGAATTTLPKKLLSCYREIFGVGGGGGGLIGSLIPILEFPELNKERSEIDEVRQRGDKKKTLVVDTARLDCGWQRLFRKE</sequence>
<reference evidence="1 2" key="1">
    <citation type="journal article" date="2023" name="Plants (Basel)">
        <title>Bridging the Gap: Combining Genomics and Transcriptomics Approaches to Understand Stylosanthes scabra, an Orphan Legume from the Brazilian Caatinga.</title>
        <authorList>
            <person name="Ferreira-Neto J.R.C."/>
            <person name="da Silva M.D."/>
            <person name="Binneck E."/>
            <person name="de Melo N.F."/>
            <person name="da Silva R.H."/>
            <person name="de Melo A.L.T.M."/>
            <person name="Pandolfi V."/>
            <person name="Bustamante F.O."/>
            <person name="Brasileiro-Vidal A.C."/>
            <person name="Benko-Iseppon A.M."/>
        </authorList>
    </citation>
    <scope>NUCLEOTIDE SEQUENCE [LARGE SCALE GENOMIC DNA]</scope>
    <source>
        <tissue evidence="1">Leaves</tissue>
    </source>
</reference>
<evidence type="ECO:0000313" key="2">
    <source>
        <dbReference type="Proteomes" id="UP001341840"/>
    </source>
</evidence>
<keyword evidence="2" id="KW-1185">Reference proteome</keyword>
<evidence type="ECO:0000313" key="1">
    <source>
        <dbReference type="EMBL" id="MED6110350.1"/>
    </source>
</evidence>
<proteinExistence type="predicted"/>
<organism evidence="1 2">
    <name type="scientific">Stylosanthes scabra</name>
    <dbReference type="NCBI Taxonomy" id="79078"/>
    <lineage>
        <taxon>Eukaryota</taxon>
        <taxon>Viridiplantae</taxon>
        <taxon>Streptophyta</taxon>
        <taxon>Embryophyta</taxon>
        <taxon>Tracheophyta</taxon>
        <taxon>Spermatophyta</taxon>
        <taxon>Magnoliopsida</taxon>
        <taxon>eudicotyledons</taxon>
        <taxon>Gunneridae</taxon>
        <taxon>Pentapetalae</taxon>
        <taxon>rosids</taxon>
        <taxon>fabids</taxon>
        <taxon>Fabales</taxon>
        <taxon>Fabaceae</taxon>
        <taxon>Papilionoideae</taxon>
        <taxon>50 kb inversion clade</taxon>
        <taxon>dalbergioids sensu lato</taxon>
        <taxon>Dalbergieae</taxon>
        <taxon>Pterocarpus clade</taxon>
        <taxon>Stylosanthes</taxon>
    </lineage>
</organism>
<dbReference type="Proteomes" id="UP001341840">
    <property type="component" value="Unassembled WGS sequence"/>
</dbReference>
<name>A0ABU6QEI6_9FABA</name>
<gene>
    <name evidence="1" type="ORF">PIB30_041996</name>
</gene>
<protein>
    <submittedName>
        <fullName evidence="1">Uncharacterized protein</fullName>
    </submittedName>
</protein>
<comment type="caution">
    <text evidence="1">The sequence shown here is derived from an EMBL/GenBank/DDBJ whole genome shotgun (WGS) entry which is preliminary data.</text>
</comment>
<accession>A0ABU6QEI6</accession>